<keyword evidence="2" id="KW-0813">Transport</keyword>
<evidence type="ECO:0000256" key="3">
    <source>
        <dbReference type="ARBA" id="ARBA00022475"/>
    </source>
</evidence>
<dbReference type="AlphaFoldDB" id="A0A1F4TLH0"/>
<dbReference type="Proteomes" id="UP000177309">
    <property type="component" value="Unassembled WGS sequence"/>
</dbReference>
<dbReference type="InterPro" id="IPR004763">
    <property type="entry name" value="CusA-like"/>
</dbReference>
<dbReference type="PANTHER" id="PTHR32063:SF19">
    <property type="entry name" value="CATION EFFLUX SYSTEM PROTEIN CUSA"/>
    <property type="match status" value="1"/>
</dbReference>
<dbReference type="GO" id="GO:0008324">
    <property type="term" value="F:monoatomic cation transmembrane transporter activity"/>
    <property type="evidence" value="ECO:0007669"/>
    <property type="project" value="InterPro"/>
</dbReference>
<feature type="transmembrane region" description="Helical" evidence="7">
    <location>
        <begin position="998"/>
        <end position="1020"/>
    </location>
</feature>
<dbReference type="EMBL" id="MEUI01000035">
    <property type="protein sequence ID" value="OGC33429.1"/>
    <property type="molecule type" value="Genomic_DNA"/>
</dbReference>
<sequence>MINKIIELVLKRRIVSLAFFVFLVLWGIYAVQNAPIDAIPDIGEKQVIVYSDWMGRSPKDVEDQVTYPLTNALQGVPGVKVIRSSSAFGFSMIYMIFNDNVDYYYARSRVLERLNVVQKDMPPGVVPALGPDATGLGQIFWYTVEGRDKNLAELRSIQDWYVRYQLNSVPGVAEVASVGGFIKEYQVDIDPNRLLAYNVPASKVFMAVKKSNLDVGAGVVEDGSREFIVRGLGFVKSVKDLEDVVVAEHNGVPVYLKDLGNISLGPAFRRGALDKEGQEAVGGVVVMRYGENPRQVIDRVKQKIKAIEPGLPAGVTIKPFYDRTGLIGRTIATLTSALNQEILITVLVIYAFLLSLPATLIVSLVLPIGVLISFIAMYYFGIDANVMSLGGLAIAIGAMVDYGIVVTENIFRHLAERPEKESVIEATLTAVKEIAAPLLTATMTTIIGFIPVFVLQGEEGKLFRPLAYTKTFAMSGALILSLTLVPVLATFLLRGNLKSPQENPVARKLSLIYEPLLRKALAYPKIIMAVVMVILLLGFGSARLIGREFMPPLDEGSILFMPVMSPAVSLTRAFKIMQQQDEIIKAFPEVEQVVGKLGRAETSTDPAPIEMFETVINLKPKSVWPKGMTKDKLIMDLDQALQIPGVSNIWTQPIVNRIAMLSTGIRTNVGVKFFGPDLNVLGQLAKQVEQEVRKVRGATDVYAEKVAGKPYLEIKIDRPAIARYGLSINDVQSVIEMALGGQALTWTVEGRERYPIRVRYMRELRQSLPDLQRVLVASPDGRQIPLAELAKITTTIGPSMINSENGLLRAFVLMNVRGRDMVGFVEEASKVVSQKVKLPPGYFIQWSGEFENQVRAKQQLMLIVPLAFFLIFFVLYLALNSFKQLLIIFLGIPVAIAGGLILQFILGFNFSVAVWVGYIALAGIATDAGIIMISVLNDLTARQPIRSLADLQAIVIEGAKLRVRPIMMTVSTTVLALIPLMFSGGAGSEIMKPMATPLIGGLFSATFLNLFVVPVLFVWLKGQELLNVR</sequence>
<comment type="caution">
    <text evidence="8">The sequence shown here is derived from an EMBL/GenBank/DDBJ whole genome shotgun (WGS) entry which is preliminary data.</text>
</comment>
<comment type="subcellular location">
    <subcellularLocation>
        <location evidence="1">Cell membrane</location>
        <topology evidence="1">Multi-pass membrane protein</topology>
    </subcellularLocation>
</comment>
<feature type="transmembrane region" description="Helical" evidence="7">
    <location>
        <begin position="347"/>
        <end position="380"/>
    </location>
</feature>
<evidence type="ECO:0000313" key="9">
    <source>
        <dbReference type="Proteomes" id="UP000177309"/>
    </source>
</evidence>
<evidence type="ECO:0000256" key="2">
    <source>
        <dbReference type="ARBA" id="ARBA00022448"/>
    </source>
</evidence>
<dbReference type="PRINTS" id="PR00702">
    <property type="entry name" value="ACRIFLAVINRP"/>
</dbReference>
<evidence type="ECO:0000256" key="7">
    <source>
        <dbReference type="SAM" id="Phobius"/>
    </source>
</evidence>
<keyword evidence="4 7" id="KW-0812">Transmembrane</keyword>
<feature type="transmembrane region" description="Helical" evidence="7">
    <location>
        <begin position="860"/>
        <end position="879"/>
    </location>
</feature>
<feature type="transmembrane region" description="Helical" evidence="7">
    <location>
        <begin position="526"/>
        <end position="545"/>
    </location>
</feature>
<evidence type="ECO:0000256" key="4">
    <source>
        <dbReference type="ARBA" id="ARBA00022692"/>
    </source>
</evidence>
<dbReference type="SUPFAM" id="SSF82866">
    <property type="entry name" value="Multidrug efflux transporter AcrB transmembrane domain"/>
    <property type="match status" value="2"/>
</dbReference>
<dbReference type="Gene3D" id="3.30.70.1430">
    <property type="entry name" value="Multidrug efflux transporter AcrB pore domain"/>
    <property type="match status" value="2"/>
</dbReference>
<keyword evidence="6 7" id="KW-0472">Membrane</keyword>
<dbReference type="Gene3D" id="3.30.70.1440">
    <property type="entry name" value="Multidrug efflux transporter AcrB pore domain"/>
    <property type="match status" value="1"/>
</dbReference>
<evidence type="ECO:0000256" key="5">
    <source>
        <dbReference type="ARBA" id="ARBA00022989"/>
    </source>
</evidence>
<feature type="transmembrane region" description="Helical" evidence="7">
    <location>
        <begin position="886"/>
        <end position="906"/>
    </location>
</feature>
<dbReference type="SUPFAM" id="SSF82714">
    <property type="entry name" value="Multidrug efflux transporter AcrB TolC docking domain, DN and DC subdomains"/>
    <property type="match status" value="2"/>
</dbReference>
<proteinExistence type="predicted"/>
<feature type="transmembrane region" description="Helical" evidence="7">
    <location>
        <begin position="467"/>
        <end position="493"/>
    </location>
</feature>
<reference evidence="8 9" key="1">
    <citation type="journal article" date="2016" name="Nat. Commun.">
        <title>Thousands of microbial genomes shed light on interconnected biogeochemical processes in an aquifer system.</title>
        <authorList>
            <person name="Anantharaman K."/>
            <person name="Brown C.T."/>
            <person name="Hug L.A."/>
            <person name="Sharon I."/>
            <person name="Castelle C.J."/>
            <person name="Probst A.J."/>
            <person name="Thomas B.C."/>
            <person name="Singh A."/>
            <person name="Wilkins M.J."/>
            <person name="Karaoz U."/>
            <person name="Brodie E.L."/>
            <person name="Williams K.H."/>
            <person name="Hubbard S.S."/>
            <person name="Banfield J.F."/>
        </authorList>
    </citation>
    <scope>NUCLEOTIDE SEQUENCE [LARGE SCALE GENOMIC DNA]</scope>
</reference>
<dbReference type="SUPFAM" id="SSF82693">
    <property type="entry name" value="Multidrug efflux transporter AcrB pore domain, PN1, PN2, PC1 and PC2 subdomains"/>
    <property type="match status" value="2"/>
</dbReference>
<protein>
    <submittedName>
        <fullName evidence="8">Cation transporter</fullName>
    </submittedName>
</protein>
<dbReference type="Gene3D" id="3.30.2090.10">
    <property type="entry name" value="Multidrug efflux transporter AcrB TolC docking domain, DN and DC subdomains"/>
    <property type="match status" value="2"/>
</dbReference>
<dbReference type="Gene3D" id="3.30.70.1320">
    <property type="entry name" value="Multidrug efflux transporter AcrB pore domain like"/>
    <property type="match status" value="1"/>
</dbReference>
<feature type="transmembrane region" description="Helical" evidence="7">
    <location>
        <begin position="392"/>
        <end position="414"/>
    </location>
</feature>
<dbReference type="NCBIfam" id="TIGR00914">
    <property type="entry name" value="2A0601"/>
    <property type="match status" value="1"/>
</dbReference>
<feature type="transmembrane region" description="Helical" evidence="7">
    <location>
        <begin position="912"/>
        <end position="936"/>
    </location>
</feature>
<keyword evidence="5 7" id="KW-1133">Transmembrane helix</keyword>
<name>A0A1F4TLH0_UNCSA</name>
<feature type="transmembrane region" description="Helical" evidence="7">
    <location>
        <begin position="434"/>
        <end position="455"/>
    </location>
</feature>
<dbReference type="InterPro" id="IPR001036">
    <property type="entry name" value="Acrflvin-R"/>
</dbReference>
<dbReference type="Gene3D" id="1.20.1640.10">
    <property type="entry name" value="Multidrug efflux transporter AcrB transmembrane domain"/>
    <property type="match status" value="2"/>
</dbReference>
<dbReference type="PANTHER" id="PTHR32063">
    <property type="match status" value="1"/>
</dbReference>
<organism evidence="8 9">
    <name type="scientific">candidate division WOR-1 bacterium RIFOXYC2_FULL_41_25</name>
    <dbReference type="NCBI Taxonomy" id="1802586"/>
    <lineage>
        <taxon>Bacteria</taxon>
        <taxon>Bacillati</taxon>
        <taxon>Saganbacteria</taxon>
    </lineage>
</organism>
<dbReference type="GO" id="GO:0042910">
    <property type="term" value="F:xenobiotic transmembrane transporter activity"/>
    <property type="evidence" value="ECO:0007669"/>
    <property type="project" value="TreeGrafter"/>
</dbReference>
<dbReference type="GO" id="GO:0005886">
    <property type="term" value="C:plasma membrane"/>
    <property type="evidence" value="ECO:0007669"/>
    <property type="project" value="UniProtKB-SubCell"/>
</dbReference>
<evidence type="ECO:0000256" key="1">
    <source>
        <dbReference type="ARBA" id="ARBA00004651"/>
    </source>
</evidence>
<gene>
    <name evidence="8" type="ORF">A2462_06720</name>
</gene>
<keyword evidence="3" id="KW-1003">Cell membrane</keyword>
<dbReference type="InterPro" id="IPR027463">
    <property type="entry name" value="AcrB_DN_DC_subdom"/>
</dbReference>
<evidence type="ECO:0000256" key="6">
    <source>
        <dbReference type="ARBA" id="ARBA00023136"/>
    </source>
</evidence>
<evidence type="ECO:0000313" key="8">
    <source>
        <dbReference type="EMBL" id="OGC33429.1"/>
    </source>
</evidence>
<feature type="transmembrane region" description="Helical" evidence="7">
    <location>
        <begin position="966"/>
        <end position="986"/>
    </location>
</feature>
<dbReference type="Pfam" id="PF00873">
    <property type="entry name" value="ACR_tran"/>
    <property type="match status" value="1"/>
</dbReference>
<accession>A0A1F4TLH0</accession>